<name>A0AAN8JID1_PATCE</name>
<keyword evidence="3" id="KW-1185">Reference proteome</keyword>
<dbReference type="GO" id="GO:0003779">
    <property type="term" value="F:actin binding"/>
    <property type="evidence" value="ECO:0007669"/>
    <property type="project" value="InterPro"/>
</dbReference>
<organism evidence="2 3">
    <name type="scientific">Patella caerulea</name>
    <name type="common">Rayed Mediterranean limpet</name>
    <dbReference type="NCBI Taxonomy" id="87958"/>
    <lineage>
        <taxon>Eukaryota</taxon>
        <taxon>Metazoa</taxon>
        <taxon>Spiralia</taxon>
        <taxon>Lophotrochozoa</taxon>
        <taxon>Mollusca</taxon>
        <taxon>Gastropoda</taxon>
        <taxon>Patellogastropoda</taxon>
        <taxon>Patelloidea</taxon>
        <taxon>Patellidae</taxon>
        <taxon>Patella</taxon>
    </lineage>
</organism>
<dbReference type="SUPFAM" id="SSF55770">
    <property type="entry name" value="Profilin (actin-binding protein)"/>
    <property type="match status" value="1"/>
</dbReference>
<dbReference type="InterPro" id="IPR048278">
    <property type="entry name" value="PFN"/>
</dbReference>
<protein>
    <recommendedName>
        <fullName evidence="4">Profilin</fullName>
    </recommendedName>
</protein>
<evidence type="ECO:0000313" key="3">
    <source>
        <dbReference type="Proteomes" id="UP001347796"/>
    </source>
</evidence>
<dbReference type="AlphaFoldDB" id="A0AAN8JID1"/>
<proteinExistence type="predicted"/>
<evidence type="ECO:0000313" key="2">
    <source>
        <dbReference type="EMBL" id="KAK6177917.1"/>
    </source>
</evidence>
<dbReference type="Gene3D" id="3.30.450.30">
    <property type="entry name" value="Dynein light chain 2a, cytoplasmic"/>
    <property type="match status" value="1"/>
</dbReference>
<evidence type="ECO:0000256" key="1">
    <source>
        <dbReference type="SAM" id="MobiDB-lite"/>
    </source>
</evidence>
<sequence length="172" mass="19606">MSTATLKPQTHSDGEIHSSSNQNNSNKDKGPTFDTEEERMKYILSVWKQFKIKFMKDSKQGLGAAIYHIDNNAVLTCSEELSITEKDFIDILAKTENPELAYEKGITIQEKHFKVVIADGRYGIYSTRASEDCSICKTDTLIILWIHPKCDKNVKSNEELMKLGDCFRSWGF</sequence>
<accession>A0AAN8JID1</accession>
<comment type="caution">
    <text evidence="2">The sequence shown here is derived from an EMBL/GenBank/DDBJ whole genome shotgun (WGS) entry which is preliminary data.</text>
</comment>
<dbReference type="Proteomes" id="UP001347796">
    <property type="component" value="Unassembled WGS sequence"/>
</dbReference>
<dbReference type="Pfam" id="PF00235">
    <property type="entry name" value="Profilin"/>
    <property type="match status" value="1"/>
</dbReference>
<dbReference type="InterPro" id="IPR036140">
    <property type="entry name" value="PFN_sf"/>
</dbReference>
<evidence type="ECO:0008006" key="4">
    <source>
        <dbReference type="Google" id="ProtNLM"/>
    </source>
</evidence>
<reference evidence="2 3" key="1">
    <citation type="submission" date="2024-01" db="EMBL/GenBank/DDBJ databases">
        <title>The genome of the rayed Mediterranean limpet Patella caerulea (Linnaeus, 1758).</title>
        <authorList>
            <person name="Anh-Thu Weber A."/>
            <person name="Halstead-Nussloch G."/>
        </authorList>
    </citation>
    <scope>NUCLEOTIDE SEQUENCE [LARGE SCALE GENOMIC DNA]</scope>
    <source>
        <strain evidence="2">AATW-2023a</strain>
        <tissue evidence="2">Whole specimen</tissue>
    </source>
</reference>
<gene>
    <name evidence="2" type="ORF">SNE40_012784</name>
</gene>
<dbReference type="EMBL" id="JAZGQO010000009">
    <property type="protein sequence ID" value="KAK6177917.1"/>
    <property type="molecule type" value="Genomic_DNA"/>
</dbReference>
<feature type="region of interest" description="Disordered" evidence="1">
    <location>
        <begin position="1"/>
        <end position="34"/>
    </location>
</feature>